<comment type="caution">
    <text evidence="1">The sequence shown here is derived from an EMBL/GenBank/DDBJ whole genome shotgun (WGS) entry which is preliminary data.</text>
</comment>
<proteinExistence type="predicted"/>
<dbReference type="Pfam" id="PF02992">
    <property type="entry name" value="Transposase_21"/>
    <property type="match status" value="1"/>
</dbReference>
<sequence length="133" mass="15375">MSNSAKDETSTMCTALMCTVNDLPTYGMAFRWNTSSVIGCLVCVEATRAFYLQNGRKACYFDCHRQFLSPDHPYRRNKKVVIKNQVEKKVTRPRLTGEQICDWVEEFSPAVEVPPSLSDGYRNEHKWIKYIIL</sequence>
<dbReference type="InterPro" id="IPR004242">
    <property type="entry name" value="Transposase_21"/>
</dbReference>
<dbReference type="AlphaFoldDB" id="A0AAW2NGJ4"/>
<reference evidence="1" key="1">
    <citation type="submission" date="2020-06" db="EMBL/GenBank/DDBJ databases">
        <authorList>
            <person name="Li T."/>
            <person name="Hu X."/>
            <person name="Zhang T."/>
            <person name="Song X."/>
            <person name="Zhang H."/>
            <person name="Dai N."/>
            <person name="Sheng W."/>
            <person name="Hou X."/>
            <person name="Wei L."/>
        </authorList>
    </citation>
    <scope>NUCLEOTIDE SEQUENCE</scope>
    <source>
        <strain evidence="1">KEN8</strain>
        <tissue evidence="1">Leaf</tissue>
    </source>
</reference>
<name>A0AAW2NGJ4_9LAMI</name>
<dbReference type="PANTHER" id="PTHR10775:SF188">
    <property type="entry name" value="TRANSPOSASE-ASSOCIATED DOMAIN-CONTAINING PROTEIN"/>
    <property type="match status" value="1"/>
</dbReference>
<accession>A0AAW2NGJ4</accession>
<reference evidence="1" key="2">
    <citation type="journal article" date="2024" name="Plant">
        <title>Genomic evolution and insights into agronomic trait innovations of Sesamum species.</title>
        <authorList>
            <person name="Miao H."/>
            <person name="Wang L."/>
            <person name="Qu L."/>
            <person name="Liu H."/>
            <person name="Sun Y."/>
            <person name="Le M."/>
            <person name="Wang Q."/>
            <person name="Wei S."/>
            <person name="Zheng Y."/>
            <person name="Lin W."/>
            <person name="Duan Y."/>
            <person name="Cao H."/>
            <person name="Xiong S."/>
            <person name="Wang X."/>
            <person name="Wei L."/>
            <person name="Li C."/>
            <person name="Ma Q."/>
            <person name="Ju M."/>
            <person name="Zhao R."/>
            <person name="Li G."/>
            <person name="Mu C."/>
            <person name="Tian Q."/>
            <person name="Mei H."/>
            <person name="Zhang T."/>
            <person name="Gao T."/>
            <person name="Zhang H."/>
        </authorList>
    </citation>
    <scope>NUCLEOTIDE SEQUENCE</scope>
    <source>
        <strain evidence="1">KEN8</strain>
    </source>
</reference>
<evidence type="ECO:0000313" key="1">
    <source>
        <dbReference type="EMBL" id="KAL0342586.1"/>
    </source>
</evidence>
<gene>
    <name evidence="1" type="ORF">Scaly_1921200</name>
</gene>
<evidence type="ECO:0008006" key="2">
    <source>
        <dbReference type="Google" id="ProtNLM"/>
    </source>
</evidence>
<dbReference type="EMBL" id="JACGWM010000011">
    <property type="protein sequence ID" value="KAL0342586.1"/>
    <property type="molecule type" value="Genomic_DNA"/>
</dbReference>
<protein>
    <recommendedName>
        <fullName evidence="2">FLZ-type domain-containing protein</fullName>
    </recommendedName>
</protein>
<organism evidence="1">
    <name type="scientific">Sesamum calycinum</name>
    <dbReference type="NCBI Taxonomy" id="2727403"/>
    <lineage>
        <taxon>Eukaryota</taxon>
        <taxon>Viridiplantae</taxon>
        <taxon>Streptophyta</taxon>
        <taxon>Embryophyta</taxon>
        <taxon>Tracheophyta</taxon>
        <taxon>Spermatophyta</taxon>
        <taxon>Magnoliopsida</taxon>
        <taxon>eudicotyledons</taxon>
        <taxon>Gunneridae</taxon>
        <taxon>Pentapetalae</taxon>
        <taxon>asterids</taxon>
        <taxon>lamiids</taxon>
        <taxon>Lamiales</taxon>
        <taxon>Pedaliaceae</taxon>
        <taxon>Sesamum</taxon>
    </lineage>
</organism>
<dbReference type="PANTHER" id="PTHR10775">
    <property type="entry name" value="OS08G0208400 PROTEIN"/>
    <property type="match status" value="1"/>
</dbReference>